<dbReference type="Pfam" id="PF01210">
    <property type="entry name" value="NAD_Gly3P_dh_N"/>
    <property type="match status" value="1"/>
</dbReference>
<dbReference type="Gene3D" id="3.40.50.720">
    <property type="entry name" value="NAD(P)-binding Rossmann-like Domain"/>
    <property type="match status" value="1"/>
</dbReference>
<name>A0ABS0YL44_9BACT</name>
<feature type="domain" description="Glycerol-3-phosphate dehydrogenase NAD-dependent C-terminal" evidence="11">
    <location>
        <begin position="182"/>
        <end position="322"/>
    </location>
</feature>
<comment type="caution">
    <text evidence="7">Lacks conserved residue(s) required for the propagation of feature annotation.</text>
</comment>
<dbReference type="PANTHER" id="PTHR11728">
    <property type="entry name" value="GLYCEROL-3-PHOSPHATE DEHYDROGENASE"/>
    <property type="match status" value="1"/>
</dbReference>
<feature type="binding site" evidence="7">
    <location>
        <position position="246"/>
    </location>
    <ligand>
        <name>sn-glycerol 3-phosphate</name>
        <dbReference type="ChEBI" id="CHEBI:57597"/>
    </ligand>
</feature>
<dbReference type="InterPro" id="IPR011128">
    <property type="entry name" value="G3P_DH_NAD-dep_N"/>
</dbReference>
<proteinExistence type="inferred from homology"/>
<evidence type="ECO:0000256" key="1">
    <source>
        <dbReference type="ARBA" id="ARBA00011009"/>
    </source>
</evidence>
<comment type="catalytic activity">
    <reaction evidence="7 9">
        <text>sn-glycerol 3-phosphate + NADP(+) = dihydroxyacetone phosphate + NADPH + H(+)</text>
        <dbReference type="Rhea" id="RHEA:11096"/>
        <dbReference type="ChEBI" id="CHEBI:15378"/>
        <dbReference type="ChEBI" id="CHEBI:57597"/>
        <dbReference type="ChEBI" id="CHEBI:57642"/>
        <dbReference type="ChEBI" id="CHEBI:57783"/>
        <dbReference type="ChEBI" id="CHEBI:58349"/>
        <dbReference type="EC" id="1.1.1.94"/>
    </reaction>
</comment>
<keyword evidence="7 8" id="KW-0520">NAD</keyword>
<evidence type="ECO:0000256" key="5">
    <source>
        <dbReference type="ARBA" id="ARBA00023209"/>
    </source>
</evidence>
<protein>
    <recommendedName>
        <fullName evidence="7">Glycerol-3-phosphate dehydrogenase [NAD(P)+]</fullName>
        <ecNumber evidence="7">1.1.1.94</ecNumber>
    </recommendedName>
    <alternativeName>
        <fullName evidence="7">NAD(P)(+)-dependent glycerol-3-phosphate dehydrogenase</fullName>
    </alternativeName>
    <alternativeName>
        <fullName evidence="7">NAD(P)H-dependent dihydroxyacetone-phosphate reductase</fullName>
    </alternativeName>
</protein>
<keyword evidence="7" id="KW-0963">Cytoplasm</keyword>
<feature type="binding site" evidence="7">
    <location>
        <position position="256"/>
    </location>
    <ligand>
        <name>sn-glycerol 3-phosphate</name>
        <dbReference type="ChEBI" id="CHEBI:57597"/>
    </ligand>
</feature>
<feature type="binding site" evidence="7">
    <location>
        <position position="138"/>
    </location>
    <ligand>
        <name>sn-glycerol 3-phosphate</name>
        <dbReference type="ChEBI" id="CHEBI:57597"/>
    </ligand>
</feature>
<feature type="binding site" evidence="7">
    <location>
        <position position="140"/>
    </location>
    <ligand>
        <name>sn-glycerol 3-phosphate</name>
        <dbReference type="ChEBI" id="CHEBI:57597"/>
    </ligand>
</feature>
<feature type="binding site" evidence="7">
    <location>
        <position position="193"/>
    </location>
    <ligand>
        <name>sn-glycerol 3-phosphate</name>
        <dbReference type="ChEBI" id="CHEBI:57597"/>
    </ligand>
</feature>
<feature type="binding site" evidence="7">
    <location>
        <position position="142"/>
    </location>
    <ligand>
        <name>NADPH</name>
        <dbReference type="ChEBI" id="CHEBI:57783"/>
    </ligand>
</feature>
<evidence type="ECO:0000256" key="7">
    <source>
        <dbReference type="HAMAP-Rule" id="MF_00394"/>
    </source>
</evidence>
<reference evidence="12 13" key="1">
    <citation type="submission" date="2020-12" db="EMBL/GenBank/DDBJ databases">
        <title>Geomonas sp. Red259, isolated from paddy soil.</title>
        <authorList>
            <person name="Xu Z."/>
            <person name="Zhang Z."/>
            <person name="Masuda Y."/>
            <person name="Itoh H."/>
            <person name="Senoo K."/>
        </authorList>
    </citation>
    <scope>NUCLEOTIDE SEQUENCE [LARGE SCALE GENOMIC DNA]</scope>
    <source>
        <strain evidence="12 13">Red259</strain>
    </source>
</reference>
<feature type="binding site" evidence="7">
    <location>
        <position position="257"/>
    </location>
    <ligand>
        <name>sn-glycerol 3-phosphate</name>
        <dbReference type="ChEBI" id="CHEBI:57597"/>
    </ligand>
</feature>
<comment type="catalytic activity">
    <reaction evidence="7">
        <text>sn-glycerol 3-phosphate + NAD(+) = dihydroxyacetone phosphate + NADH + H(+)</text>
        <dbReference type="Rhea" id="RHEA:11092"/>
        <dbReference type="ChEBI" id="CHEBI:15378"/>
        <dbReference type="ChEBI" id="CHEBI:57540"/>
        <dbReference type="ChEBI" id="CHEBI:57597"/>
        <dbReference type="ChEBI" id="CHEBI:57642"/>
        <dbReference type="ChEBI" id="CHEBI:57945"/>
        <dbReference type="EC" id="1.1.1.94"/>
    </reaction>
</comment>
<feature type="binding site" evidence="7">
    <location>
        <position position="281"/>
    </location>
    <ligand>
        <name>NADPH</name>
        <dbReference type="ChEBI" id="CHEBI:57783"/>
    </ligand>
</feature>
<feature type="active site" description="Proton acceptor" evidence="7">
    <location>
        <position position="193"/>
    </location>
</feature>
<dbReference type="EMBL" id="JAEMHK010000001">
    <property type="protein sequence ID" value="MBJ6798701.1"/>
    <property type="molecule type" value="Genomic_DNA"/>
</dbReference>
<comment type="similarity">
    <text evidence="1 7 8">Belongs to the NAD-dependent glycerol-3-phosphate dehydrogenase family.</text>
</comment>
<dbReference type="RefSeq" id="WP_199393235.1">
    <property type="nucleotide sequence ID" value="NZ_JAEMHK010000001.1"/>
</dbReference>
<dbReference type="GO" id="GO:0047952">
    <property type="term" value="F:glycerol-3-phosphate dehydrogenase [NAD(P)+] activity"/>
    <property type="evidence" value="ECO:0007669"/>
    <property type="project" value="UniProtKB-EC"/>
</dbReference>
<comment type="caution">
    <text evidence="12">The sequence shown here is derived from an EMBL/GenBank/DDBJ whole genome shotgun (WGS) entry which is preliminary data.</text>
</comment>
<evidence type="ECO:0000256" key="3">
    <source>
        <dbReference type="ARBA" id="ARBA00023002"/>
    </source>
</evidence>
<dbReference type="NCBIfam" id="NF000941">
    <property type="entry name" value="PRK00094.1-3"/>
    <property type="match status" value="1"/>
</dbReference>
<feature type="binding site" evidence="7">
    <location>
        <position position="12"/>
    </location>
    <ligand>
        <name>NADPH</name>
        <dbReference type="ChEBI" id="CHEBI:57783"/>
    </ligand>
</feature>
<accession>A0ABS0YL44</accession>
<feature type="binding site" evidence="7">
    <location>
        <position position="257"/>
    </location>
    <ligand>
        <name>NADPH</name>
        <dbReference type="ChEBI" id="CHEBI:57783"/>
    </ligand>
</feature>
<keyword evidence="7" id="KW-0521">NADP</keyword>
<dbReference type="PROSITE" id="PS00957">
    <property type="entry name" value="NAD_G3PDH"/>
    <property type="match status" value="1"/>
</dbReference>
<evidence type="ECO:0000256" key="4">
    <source>
        <dbReference type="ARBA" id="ARBA00023098"/>
    </source>
</evidence>
<gene>
    <name evidence="7" type="primary">gpsA</name>
    <name evidence="12" type="ORF">JFN90_00980</name>
</gene>
<dbReference type="NCBIfam" id="NF000942">
    <property type="entry name" value="PRK00094.1-4"/>
    <property type="match status" value="1"/>
</dbReference>
<dbReference type="PRINTS" id="PR00077">
    <property type="entry name" value="GPDHDRGNASE"/>
</dbReference>
<dbReference type="InterPro" id="IPR008927">
    <property type="entry name" value="6-PGluconate_DH-like_C_sf"/>
</dbReference>
<feature type="binding site" evidence="7">
    <location>
        <position position="258"/>
    </location>
    <ligand>
        <name>sn-glycerol 3-phosphate</name>
        <dbReference type="ChEBI" id="CHEBI:57597"/>
    </ligand>
</feature>
<dbReference type="PIRSF" id="PIRSF000114">
    <property type="entry name" value="Glycerol-3-P_dh"/>
    <property type="match status" value="1"/>
</dbReference>
<keyword evidence="2 7" id="KW-0444">Lipid biosynthesis</keyword>
<keyword evidence="5 7" id="KW-0594">Phospholipid biosynthesis</keyword>
<dbReference type="Pfam" id="PF07479">
    <property type="entry name" value="NAD_Gly3P_dh_C"/>
    <property type="match status" value="1"/>
</dbReference>
<dbReference type="HAMAP" id="MF_00394">
    <property type="entry name" value="NAD_Glyc3P_dehydrog"/>
    <property type="match status" value="1"/>
</dbReference>
<feature type="domain" description="Glycerol-3-phosphate dehydrogenase NAD-dependent N-terminal" evidence="10">
    <location>
        <begin position="4"/>
        <end position="162"/>
    </location>
</feature>
<feature type="binding site" evidence="7">
    <location>
        <position position="107"/>
    </location>
    <ligand>
        <name>NADPH</name>
        <dbReference type="ChEBI" id="CHEBI:57783"/>
    </ligand>
</feature>
<keyword evidence="4 7" id="KW-0443">Lipid metabolism</keyword>
<evidence type="ECO:0000256" key="8">
    <source>
        <dbReference type="RuleBase" id="RU000437"/>
    </source>
</evidence>
<comment type="pathway">
    <text evidence="7">Membrane lipid metabolism; glycerophospholipid metabolism.</text>
</comment>
<evidence type="ECO:0000313" key="13">
    <source>
        <dbReference type="Proteomes" id="UP000641025"/>
    </source>
</evidence>
<dbReference type="SUPFAM" id="SSF51735">
    <property type="entry name" value="NAD(P)-binding Rossmann-fold domains"/>
    <property type="match status" value="1"/>
</dbReference>
<dbReference type="EC" id="1.1.1.94" evidence="7"/>
<keyword evidence="6 7" id="KW-1208">Phospholipid metabolism</keyword>
<dbReference type="PANTHER" id="PTHR11728:SF1">
    <property type="entry name" value="GLYCEROL-3-PHOSPHATE DEHYDROGENASE [NAD(+)] 2, CHLOROPLASTIC"/>
    <property type="match status" value="1"/>
</dbReference>
<keyword evidence="13" id="KW-1185">Reference proteome</keyword>
<evidence type="ECO:0000256" key="9">
    <source>
        <dbReference type="RuleBase" id="RU000439"/>
    </source>
</evidence>
<feature type="binding site" evidence="7">
    <location>
        <position position="107"/>
    </location>
    <ligand>
        <name>sn-glycerol 3-phosphate</name>
        <dbReference type="ChEBI" id="CHEBI:57597"/>
    </ligand>
</feature>
<feature type="binding site" evidence="7">
    <location>
        <position position="283"/>
    </location>
    <ligand>
        <name>NADPH</name>
        <dbReference type="ChEBI" id="CHEBI:57783"/>
    </ligand>
</feature>
<dbReference type="InterPro" id="IPR013328">
    <property type="entry name" value="6PGD_dom2"/>
</dbReference>
<organism evidence="12 13">
    <name type="scientific">Geomonas propionica</name>
    <dbReference type="NCBI Taxonomy" id="2798582"/>
    <lineage>
        <taxon>Bacteria</taxon>
        <taxon>Pseudomonadati</taxon>
        <taxon>Thermodesulfobacteriota</taxon>
        <taxon>Desulfuromonadia</taxon>
        <taxon>Geobacterales</taxon>
        <taxon>Geobacteraceae</taxon>
        <taxon>Geomonas</taxon>
    </lineage>
</organism>
<comment type="function">
    <text evidence="7">Catalyzes the reduction of the glycolytic intermediate dihydroxyacetone phosphate (DHAP) to sn-glycerol 3-phosphate (G3P), the key precursor for phospholipid synthesis.</text>
</comment>
<evidence type="ECO:0000259" key="10">
    <source>
        <dbReference type="Pfam" id="PF01210"/>
    </source>
</evidence>
<dbReference type="Proteomes" id="UP000641025">
    <property type="component" value="Unassembled WGS sequence"/>
</dbReference>
<evidence type="ECO:0000259" key="11">
    <source>
        <dbReference type="Pfam" id="PF07479"/>
    </source>
</evidence>
<dbReference type="InterPro" id="IPR006109">
    <property type="entry name" value="G3P_DH_NAD-dep_C"/>
</dbReference>
<evidence type="ECO:0000256" key="6">
    <source>
        <dbReference type="ARBA" id="ARBA00023264"/>
    </source>
</evidence>
<dbReference type="Gene3D" id="1.10.1040.10">
    <property type="entry name" value="N-(1-d-carboxylethyl)-l-norvaline Dehydrogenase, domain 2"/>
    <property type="match status" value="1"/>
</dbReference>
<keyword evidence="3 7" id="KW-0560">Oxidoreductase</keyword>
<dbReference type="InterPro" id="IPR036291">
    <property type="entry name" value="NAD(P)-bd_dom_sf"/>
</dbReference>
<feature type="binding site" evidence="7">
    <location>
        <position position="13"/>
    </location>
    <ligand>
        <name>NADPH</name>
        <dbReference type="ChEBI" id="CHEBI:57783"/>
    </ligand>
</feature>
<evidence type="ECO:0000313" key="12">
    <source>
        <dbReference type="EMBL" id="MBJ6798701.1"/>
    </source>
</evidence>
<dbReference type="SUPFAM" id="SSF48179">
    <property type="entry name" value="6-phosphogluconate dehydrogenase C-terminal domain-like"/>
    <property type="match status" value="1"/>
</dbReference>
<evidence type="ECO:0000256" key="2">
    <source>
        <dbReference type="ARBA" id="ARBA00022516"/>
    </source>
</evidence>
<comment type="subcellular location">
    <subcellularLocation>
        <location evidence="7">Cytoplasm</location>
    </subcellularLocation>
</comment>
<keyword evidence="7" id="KW-0547">Nucleotide-binding</keyword>
<sequence length="335" mass="36209">MLEKVAVIGAGSWGTTLADLLAKKGHEVTLWAYEPELVLTMRETRENDLFLPGIKLQESLAFTNDLEEAYRGCTMVLCVVPSQLVRRVITNSLPFIPRDAVIISASKGIEVDTLATVSEIYQEVLPPEMYARFAALSGPSFAREVAQEMPTAVATAAASEEIARRVQEAFTTNFFRVYRNSDVVGVELGGAIKNVIAIAAGISDGLGFGSNTRAALITRGLAEMTRLGLAMGAQPATFAGLAGMGDLVLTCTGDLSRNRSVGIQIGQGRRLEEILGEMRMVAEGVKTTESAYNLAKKLGVEMPIINQMYQMLYQNKPAREAVLELMTRNLKAEGA</sequence>
<dbReference type="InterPro" id="IPR006168">
    <property type="entry name" value="G3P_DH_NAD-dep"/>
</dbReference>
<dbReference type="NCBIfam" id="NF000940">
    <property type="entry name" value="PRK00094.1-2"/>
    <property type="match status" value="1"/>
</dbReference>